<keyword evidence="2" id="KW-0732">Signal</keyword>
<evidence type="ECO:0000256" key="2">
    <source>
        <dbReference type="SAM" id="SignalP"/>
    </source>
</evidence>
<keyword evidence="4" id="KW-1185">Reference proteome</keyword>
<sequence length="98" mass="11401">MNISILLIILKIIEANDKLHPNHFDNTIAIRQKYKEEKKLRKLEKENRRRQRGSTGDDAINVDDSISVDANSDIDIEEDDADEEEEDEMKNKYLANNS</sequence>
<evidence type="ECO:0000256" key="1">
    <source>
        <dbReference type="SAM" id="MobiDB-lite"/>
    </source>
</evidence>
<evidence type="ECO:0000313" key="4">
    <source>
        <dbReference type="Proteomes" id="UP001385951"/>
    </source>
</evidence>
<feature type="chain" id="PRO_5044001721" evidence="2">
    <location>
        <begin position="16"/>
        <end position="98"/>
    </location>
</feature>
<feature type="region of interest" description="Disordered" evidence="1">
    <location>
        <begin position="41"/>
        <end position="98"/>
    </location>
</feature>
<dbReference type="Proteomes" id="UP001385951">
    <property type="component" value="Unassembled WGS sequence"/>
</dbReference>
<reference evidence="3 4" key="1">
    <citation type="submission" date="2022-09" db="EMBL/GenBank/DDBJ databases">
        <authorList>
            <person name="Palmer J.M."/>
        </authorList>
    </citation>
    <scope>NUCLEOTIDE SEQUENCE [LARGE SCALE GENOMIC DNA]</scope>
    <source>
        <strain evidence="3 4">DSM 7382</strain>
    </source>
</reference>
<dbReference type="EMBL" id="JASBNA010000052">
    <property type="protein sequence ID" value="KAK7680077.1"/>
    <property type="molecule type" value="Genomic_DNA"/>
</dbReference>
<gene>
    <name evidence="3" type="ORF">QCA50_016802</name>
</gene>
<feature type="signal peptide" evidence="2">
    <location>
        <begin position="1"/>
        <end position="15"/>
    </location>
</feature>
<proteinExistence type="predicted"/>
<organism evidence="3 4">
    <name type="scientific">Cerrena zonata</name>
    <dbReference type="NCBI Taxonomy" id="2478898"/>
    <lineage>
        <taxon>Eukaryota</taxon>
        <taxon>Fungi</taxon>
        <taxon>Dikarya</taxon>
        <taxon>Basidiomycota</taxon>
        <taxon>Agaricomycotina</taxon>
        <taxon>Agaricomycetes</taxon>
        <taxon>Polyporales</taxon>
        <taxon>Cerrenaceae</taxon>
        <taxon>Cerrena</taxon>
    </lineage>
</organism>
<evidence type="ECO:0000313" key="3">
    <source>
        <dbReference type="EMBL" id="KAK7680077.1"/>
    </source>
</evidence>
<comment type="caution">
    <text evidence="3">The sequence shown here is derived from an EMBL/GenBank/DDBJ whole genome shotgun (WGS) entry which is preliminary data.</text>
</comment>
<protein>
    <submittedName>
        <fullName evidence="3">Uncharacterized protein</fullName>
    </submittedName>
</protein>
<feature type="compositionally biased region" description="Acidic residues" evidence="1">
    <location>
        <begin position="72"/>
        <end position="88"/>
    </location>
</feature>
<name>A0AAW0FIL4_9APHY</name>
<accession>A0AAW0FIL4</accession>
<dbReference type="AlphaFoldDB" id="A0AAW0FIL4"/>